<dbReference type="SMART" id="SM00904">
    <property type="entry name" value="Flavokinase"/>
    <property type="match status" value="1"/>
</dbReference>
<comment type="catalytic activity">
    <reaction evidence="13 14">
        <text>FMN + ATP + H(+) = FAD + diphosphate</text>
        <dbReference type="Rhea" id="RHEA:17237"/>
        <dbReference type="ChEBI" id="CHEBI:15378"/>
        <dbReference type="ChEBI" id="CHEBI:30616"/>
        <dbReference type="ChEBI" id="CHEBI:33019"/>
        <dbReference type="ChEBI" id="CHEBI:57692"/>
        <dbReference type="ChEBI" id="CHEBI:58210"/>
        <dbReference type="EC" id="2.7.7.2"/>
    </reaction>
</comment>
<keyword evidence="4 14" id="KW-0288">FMN</keyword>
<dbReference type="NCBIfam" id="NF004161">
    <property type="entry name" value="PRK05627.1-4"/>
    <property type="match status" value="1"/>
</dbReference>
<keyword evidence="5 14" id="KW-0808">Transferase</keyword>
<keyword evidence="7 14" id="KW-0547">Nucleotide-binding</keyword>
<evidence type="ECO:0000256" key="4">
    <source>
        <dbReference type="ARBA" id="ARBA00022643"/>
    </source>
</evidence>
<evidence type="ECO:0000256" key="10">
    <source>
        <dbReference type="ARBA" id="ARBA00022840"/>
    </source>
</evidence>
<dbReference type="GO" id="GO:0003919">
    <property type="term" value="F:FMN adenylyltransferase activity"/>
    <property type="evidence" value="ECO:0007669"/>
    <property type="project" value="UniProtKB-UniRule"/>
</dbReference>
<name>A0A562QEL8_9BACI</name>
<evidence type="ECO:0000256" key="6">
    <source>
        <dbReference type="ARBA" id="ARBA00022695"/>
    </source>
</evidence>
<evidence type="ECO:0000256" key="11">
    <source>
        <dbReference type="ARBA" id="ARBA00023268"/>
    </source>
</evidence>
<evidence type="ECO:0000313" key="16">
    <source>
        <dbReference type="EMBL" id="TWI55205.1"/>
    </source>
</evidence>
<dbReference type="EMBL" id="VLKZ01000007">
    <property type="protein sequence ID" value="TWI55205.1"/>
    <property type="molecule type" value="Genomic_DNA"/>
</dbReference>
<evidence type="ECO:0000259" key="15">
    <source>
        <dbReference type="SMART" id="SM00904"/>
    </source>
</evidence>
<dbReference type="PANTHER" id="PTHR22749">
    <property type="entry name" value="RIBOFLAVIN KINASE/FMN ADENYLYLTRANSFERASE"/>
    <property type="match status" value="1"/>
</dbReference>
<dbReference type="InterPro" id="IPR023468">
    <property type="entry name" value="Riboflavin_kinase"/>
</dbReference>
<dbReference type="AlphaFoldDB" id="A0A562QEL8"/>
<evidence type="ECO:0000256" key="9">
    <source>
        <dbReference type="ARBA" id="ARBA00022827"/>
    </source>
</evidence>
<sequence length="317" mass="36033">MKTIYLHHPIEAKTLKDRPTVMALGYFDGVHKGHQKVILTAKKIAEQLDTTASVMTFHPHPKEILRKPKQEMKYLTPLPDKIKKIEKLGINTLYIVQFSTSFAALTPQQFVDDYLIGLNVIHVVAGFDFTYGSLGKGTMETLPFHARNRLDSTIVPKLEKNDEKVSSTKIRELLMQGNVEEVSNYLGDVYSVKGTVVDGEKRGRTIGFPTANILPSDRYLIPKTGVYAVKMRIHNTLYQGVCNVGYKPTFHNNGELEPTIEVHLFSFDQTIYGEVVEVEWYRHLRDEQKFAGVEQLIEQITADKQQAIDFFASEESQ</sequence>
<dbReference type="FunFam" id="3.40.50.620:FF:000021">
    <property type="entry name" value="Riboflavin biosynthesis protein"/>
    <property type="match status" value="1"/>
</dbReference>
<dbReference type="UniPathway" id="UPA00277">
    <property type="reaction ID" value="UER00407"/>
</dbReference>
<dbReference type="Gene3D" id="2.40.30.30">
    <property type="entry name" value="Riboflavin kinase-like"/>
    <property type="match status" value="1"/>
</dbReference>
<keyword evidence="9 14" id="KW-0274">FAD</keyword>
<dbReference type="GO" id="GO:0008531">
    <property type="term" value="F:riboflavin kinase activity"/>
    <property type="evidence" value="ECO:0007669"/>
    <property type="project" value="UniProtKB-UniRule"/>
</dbReference>
<dbReference type="InterPro" id="IPR015864">
    <property type="entry name" value="FAD_synthase"/>
</dbReference>
<dbReference type="Proteomes" id="UP000315711">
    <property type="component" value="Unassembled WGS sequence"/>
</dbReference>
<keyword evidence="3 14" id="KW-0285">Flavoprotein</keyword>
<dbReference type="RefSeq" id="WP_144451003.1">
    <property type="nucleotide sequence ID" value="NZ_VLKZ01000007.1"/>
</dbReference>
<evidence type="ECO:0000256" key="12">
    <source>
        <dbReference type="ARBA" id="ARBA00047880"/>
    </source>
</evidence>
<dbReference type="EC" id="2.7.1.26" evidence="14"/>
<evidence type="ECO:0000256" key="8">
    <source>
        <dbReference type="ARBA" id="ARBA00022777"/>
    </source>
</evidence>
<comment type="similarity">
    <text evidence="14">Belongs to the ribF family.</text>
</comment>
<dbReference type="InterPro" id="IPR004821">
    <property type="entry name" value="Cyt_trans-like"/>
</dbReference>
<dbReference type="NCBIfam" id="TIGR00125">
    <property type="entry name" value="cyt_tran_rel"/>
    <property type="match status" value="1"/>
</dbReference>
<comment type="catalytic activity">
    <reaction evidence="12 14">
        <text>riboflavin + ATP = FMN + ADP + H(+)</text>
        <dbReference type="Rhea" id="RHEA:14357"/>
        <dbReference type="ChEBI" id="CHEBI:15378"/>
        <dbReference type="ChEBI" id="CHEBI:30616"/>
        <dbReference type="ChEBI" id="CHEBI:57986"/>
        <dbReference type="ChEBI" id="CHEBI:58210"/>
        <dbReference type="ChEBI" id="CHEBI:456216"/>
        <dbReference type="EC" id="2.7.1.26"/>
    </reaction>
</comment>
<dbReference type="NCBIfam" id="NF004162">
    <property type="entry name" value="PRK05627.1-5"/>
    <property type="match status" value="1"/>
</dbReference>
<dbReference type="Pfam" id="PF06574">
    <property type="entry name" value="FAD_syn"/>
    <property type="match status" value="1"/>
</dbReference>
<organism evidence="16 17">
    <name type="scientific">Halalkalibacter nanhaiisediminis</name>
    <dbReference type="NCBI Taxonomy" id="688079"/>
    <lineage>
        <taxon>Bacteria</taxon>
        <taxon>Bacillati</taxon>
        <taxon>Bacillota</taxon>
        <taxon>Bacilli</taxon>
        <taxon>Bacillales</taxon>
        <taxon>Bacillaceae</taxon>
        <taxon>Halalkalibacter</taxon>
    </lineage>
</organism>
<dbReference type="InterPro" id="IPR015865">
    <property type="entry name" value="Riboflavin_kinase_bac/euk"/>
</dbReference>
<evidence type="ECO:0000256" key="1">
    <source>
        <dbReference type="ARBA" id="ARBA00004726"/>
    </source>
</evidence>
<dbReference type="OrthoDB" id="9803667at2"/>
<keyword evidence="17" id="KW-1185">Reference proteome</keyword>
<reference evidence="16 17" key="1">
    <citation type="journal article" date="2015" name="Stand. Genomic Sci.">
        <title>Genomic Encyclopedia of Bacterial and Archaeal Type Strains, Phase III: the genomes of soil and plant-associated and newly described type strains.</title>
        <authorList>
            <person name="Whitman W.B."/>
            <person name="Woyke T."/>
            <person name="Klenk H.P."/>
            <person name="Zhou Y."/>
            <person name="Lilburn T.G."/>
            <person name="Beck B.J."/>
            <person name="De Vos P."/>
            <person name="Vandamme P."/>
            <person name="Eisen J.A."/>
            <person name="Garrity G."/>
            <person name="Hugenholtz P."/>
            <person name="Kyrpides N.C."/>
        </authorList>
    </citation>
    <scope>NUCLEOTIDE SEQUENCE [LARGE SCALE GENOMIC DNA]</scope>
    <source>
        <strain evidence="16 17">CGMCC 1.10116</strain>
    </source>
</reference>
<dbReference type="InterPro" id="IPR002606">
    <property type="entry name" value="Riboflavin_kinase_bac"/>
</dbReference>
<dbReference type="PANTHER" id="PTHR22749:SF6">
    <property type="entry name" value="RIBOFLAVIN KINASE"/>
    <property type="match status" value="1"/>
</dbReference>
<comment type="caution">
    <text evidence="16">The sequence shown here is derived from an EMBL/GenBank/DDBJ whole genome shotgun (WGS) entry which is preliminary data.</text>
</comment>
<protein>
    <recommendedName>
        <fullName evidence="14">Riboflavin biosynthesis protein</fullName>
    </recommendedName>
    <domain>
        <recommendedName>
            <fullName evidence="14">Riboflavin kinase</fullName>
            <ecNumber evidence="14">2.7.1.26</ecNumber>
        </recommendedName>
        <alternativeName>
            <fullName evidence="14">Flavokinase</fullName>
        </alternativeName>
    </domain>
    <domain>
        <recommendedName>
            <fullName evidence="14">FMN adenylyltransferase</fullName>
            <ecNumber evidence="14">2.7.7.2</ecNumber>
        </recommendedName>
        <alternativeName>
            <fullName evidence="14">FAD pyrophosphorylase</fullName>
        </alternativeName>
        <alternativeName>
            <fullName evidence="14">FAD synthase</fullName>
        </alternativeName>
    </domain>
</protein>
<evidence type="ECO:0000313" key="17">
    <source>
        <dbReference type="Proteomes" id="UP000315711"/>
    </source>
</evidence>
<dbReference type="NCBIfam" id="TIGR00083">
    <property type="entry name" value="ribF"/>
    <property type="match status" value="1"/>
</dbReference>
<dbReference type="Pfam" id="PF01687">
    <property type="entry name" value="Flavokinase"/>
    <property type="match status" value="1"/>
</dbReference>
<dbReference type="GO" id="GO:0009231">
    <property type="term" value="P:riboflavin biosynthetic process"/>
    <property type="evidence" value="ECO:0007669"/>
    <property type="project" value="InterPro"/>
</dbReference>
<keyword evidence="10 14" id="KW-0067">ATP-binding</keyword>
<evidence type="ECO:0000256" key="5">
    <source>
        <dbReference type="ARBA" id="ARBA00022679"/>
    </source>
</evidence>
<dbReference type="SUPFAM" id="SSF52374">
    <property type="entry name" value="Nucleotidylyl transferase"/>
    <property type="match status" value="1"/>
</dbReference>
<proteinExistence type="inferred from homology"/>
<evidence type="ECO:0000256" key="14">
    <source>
        <dbReference type="PIRNR" id="PIRNR004491"/>
    </source>
</evidence>
<dbReference type="Gene3D" id="3.40.50.620">
    <property type="entry name" value="HUPs"/>
    <property type="match status" value="1"/>
</dbReference>
<evidence type="ECO:0000256" key="7">
    <source>
        <dbReference type="ARBA" id="ARBA00022741"/>
    </source>
</evidence>
<dbReference type="GO" id="GO:0005524">
    <property type="term" value="F:ATP binding"/>
    <property type="evidence" value="ECO:0007669"/>
    <property type="project" value="UniProtKB-UniRule"/>
</dbReference>
<comment type="pathway">
    <text evidence="1 14">Cofactor biosynthesis; FAD biosynthesis; FAD from FMN: step 1/1.</text>
</comment>
<evidence type="ECO:0000256" key="3">
    <source>
        <dbReference type="ARBA" id="ARBA00022630"/>
    </source>
</evidence>
<dbReference type="NCBIfam" id="NF004160">
    <property type="entry name" value="PRK05627.1-3"/>
    <property type="match status" value="1"/>
</dbReference>
<dbReference type="GO" id="GO:0006747">
    <property type="term" value="P:FAD biosynthetic process"/>
    <property type="evidence" value="ECO:0007669"/>
    <property type="project" value="UniProtKB-UniRule"/>
</dbReference>
<keyword evidence="11" id="KW-0511">Multifunctional enzyme</keyword>
<dbReference type="FunFam" id="2.40.30.30:FF:000004">
    <property type="entry name" value="Riboflavin biosynthesis protein"/>
    <property type="match status" value="1"/>
</dbReference>
<dbReference type="PIRSF" id="PIRSF004491">
    <property type="entry name" value="FAD_Synth"/>
    <property type="match status" value="1"/>
</dbReference>
<keyword evidence="8 14" id="KW-0418">Kinase</keyword>
<dbReference type="SUPFAM" id="SSF82114">
    <property type="entry name" value="Riboflavin kinase-like"/>
    <property type="match status" value="1"/>
</dbReference>
<dbReference type="CDD" id="cd02064">
    <property type="entry name" value="FAD_synthetase_N"/>
    <property type="match status" value="1"/>
</dbReference>
<accession>A0A562QEL8</accession>
<dbReference type="GO" id="GO:0009398">
    <property type="term" value="P:FMN biosynthetic process"/>
    <property type="evidence" value="ECO:0007669"/>
    <property type="project" value="UniProtKB-UniRule"/>
</dbReference>
<dbReference type="EC" id="2.7.7.2" evidence="14"/>
<evidence type="ECO:0000256" key="13">
    <source>
        <dbReference type="ARBA" id="ARBA00049494"/>
    </source>
</evidence>
<evidence type="ECO:0000256" key="2">
    <source>
        <dbReference type="ARBA" id="ARBA00005201"/>
    </source>
</evidence>
<comment type="pathway">
    <text evidence="2 14">Cofactor biosynthesis; FMN biosynthesis; FMN from riboflavin (ATP route): step 1/1.</text>
</comment>
<gene>
    <name evidence="16" type="ORF">IQ10_02752</name>
</gene>
<dbReference type="UniPathway" id="UPA00276">
    <property type="reaction ID" value="UER00406"/>
</dbReference>
<feature type="domain" description="Riboflavin kinase" evidence="15">
    <location>
        <begin position="185"/>
        <end position="312"/>
    </location>
</feature>
<keyword evidence="6 14" id="KW-0548">Nucleotidyltransferase</keyword>
<dbReference type="InterPro" id="IPR023465">
    <property type="entry name" value="Riboflavin_kinase_dom_sf"/>
</dbReference>
<dbReference type="InterPro" id="IPR014729">
    <property type="entry name" value="Rossmann-like_a/b/a_fold"/>
</dbReference>